<dbReference type="GO" id="GO:0016491">
    <property type="term" value="F:oxidoreductase activity"/>
    <property type="evidence" value="ECO:0007669"/>
    <property type="project" value="UniProtKB-KW"/>
</dbReference>
<dbReference type="InterPro" id="IPR003033">
    <property type="entry name" value="SCP2_sterol-bd_dom"/>
</dbReference>
<dbReference type="PANTHER" id="PTHR42808:SF3">
    <property type="entry name" value="HYDROXYSTEROID DEHYDROGENASE-LIKE PROTEIN 2"/>
    <property type="match status" value="1"/>
</dbReference>
<accession>A0A7M7J319</accession>
<dbReference type="OrthoDB" id="5327538at2759"/>
<dbReference type="RefSeq" id="XP_022646220.1">
    <property type="nucleotide sequence ID" value="XM_022790485.1"/>
</dbReference>
<evidence type="ECO:0000256" key="1">
    <source>
        <dbReference type="ARBA" id="ARBA00006484"/>
    </source>
</evidence>
<evidence type="ECO:0000313" key="6">
    <source>
        <dbReference type="Proteomes" id="UP000594260"/>
    </source>
</evidence>
<dbReference type="AlphaFoldDB" id="A0A7M7J319"/>
<dbReference type="KEGG" id="vde:111243990"/>
<dbReference type="GeneID" id="111243990"/>
<dbReference type="Gene3D" id="3.30.1050.10">
    <property type="entry name" value="SCP2 sterol-binding domain"/>
    <property type="match status" value="1"/>
</dbReference>
<dbReference type="InParanoid" id="A0A7M7J319"/>
<dbReference type="EnsemblMetazoa" id="XM_022790485">
    <property type="protein sequence ID" value="XP_022646220"/>
    <property type="gene ID" value="LOC111243990"/>
</dbReference>
<keyword evidence="6" id="KW-1185">Reference proteome</keyword>
<feature type="domain" description="SCP2" evidence="4">
    <location>
        <begin position="54"/>
        <end position="143"/>
    </location>
</feature>
<protein>
    <recommendedName>
        <fullName evidence="4">SCP2 domain-containing protein</fullName>
    </recommendedName>
</protein>
<dbReference type="EnsemblMetazoa" id="XM_022790483">
    <property type="protein sequence ID" value="XP_022646218"/>
    <property type="gene ID" value="LOC111243990"/>
</dbReference>
<dbReference type="Pfam" id="PF02036">
    <property type="entry name" value="SCP2"/>
    <property type="match status" value="1"/>
</dbReference>
<dbReference type="SUPFAM" id="SSF55718">
    <property type="entry name" value="SCP-like"/>
    <property type="match status" value="1"/>
</dbReference>
<dbReference type="RefSeq" id="XP_022646217.1">
    <property type="nucleotide sequence ID" value="XM_022790482.1"/>
</dbReference>
<dbReference type="GO" id="GO:0005739">
    <property type="term" value="C:mitochondrion"/>
    <property type="evidence" value="ECO:0007669"/>
    <property type="project" value="TreeGrafter"/>
</dbReference>
<sequence>MDISSYLGMASRTEVGSTETSAPVEPQNAQMAQATIASADSVEGVFSALEAFINEDLVKLVKGVFSFVVKGEPEPFWVDLKNGAGACGKGNPPKENPDVTLTMDKETFMKMFSGTLNPTNAFMAGKLSLKGDLPVAMKLNRLMSQMRSKL</sequence>
<dbReference type="EnsemblMetazoa" id="XM_022790482">
    <property type="protein sequence ID" value="XP_022646217"/>
    <property type="gene ID" value="LOC111243990"/>
</dbReference>
<proteinExistence type="inferred from homology"/>
<dbReference type="InterPro" id="IPR036527">
    <property type="entry name" value="SCP2_sterol-bd_dom_sf"/>
</dbReference>
<dbReference type="OMA" id="DLPMAMK"/>
<name>A0A7M7J319_VARDE</name>
<dbReference type="RefSeq" id="XP_022646219.1">
    <property type="nucleotide sequence ID" value="XM_022790484.1"/>
</dbReference>
<evidence type="ECO:0000256" key="2">
    <source>
        <dbReference type="ARBA" id="ARBA00022857"/>
    </source>
</evidence>
<dbReference type="FunCoup" id="A0A7M7J319">
    <property type="interactions" value="238"/>
</dbReference>
<comment type="similarity">
    <text evidence="1">Belongs to the short-chain dehydrogenases/reductases (SDR) family.</text>
</comment>
<dbReference type="RefSeq" id="XP_022646218.1">
    <property type="nucleotide sequence ID" value="XM_022790483.1"/>
</dbReference>
<dbReference type="InterPro" id="IPR051935">
    <property type="entry name" value="HSDL2"/>
</dbReference>
<dbReference type="PANTHER" id="PTHR42808">
    <property type="entry name" value="HYDROXYSTEROID DEHYDROGENASE-LIKE PROTEIN 2"/>
    <property type="match status" value="1"/>
</dbReference>
<evidence type="ECO:0000256" key="3">
    <source>
        <dbReference type="ARBA" id="ARBA00023002"/>
    </source>
</evidence>
<organism evidence="5 6">
    <name type="scientific">Varroa destructor</name>
    <name type="common">Honeybee mite</name>
    <dbReference type="NCBI Taxonomy" id="109461"/>
    <lineage>
        <taxon>Eukaryota</taxon>
        <taxon>Metazoa</taxon>
        <taxon>Ecdysozoa</taxon>
        <taxon>Arthropoda</taxon>
        <taxon>Chelicerata</taxon>
        <taxon>Arachnida</taxon>
        <taxon>Acari</taxon>
        <taxon>Parasitiformes</taxon>
        <taxon>Mesostigmata</taxon>
        <taxon>Gamasina</taxon>
        <taxon>Dermanyssoidea</taxon>
        <taxon>Varroidae</taxon>
        <taxon>Varroa</taxon>
    </lineage>
</organism>
<dbReference type="EnsemblMetazoa" id="XM_022790484">
    <property type="protein sequence ID" value="XP_022646219"/>
    <property type="gene ID" value="LOC111243990"/>
</dbReference>
<keyword evidence="2" id="KW-0521">NADP</keyword>
<dbReference type="Proteomes" id="UP000594260">
    <property type="component" value="Unplaced"/>
</dbReference>
<evidence type="ECO:0000313" key="5">
    <source>
        <dbReference type="EnsemblMetazoa" id="XP_022646217"/>
    </source>
</evidence>
<reference evidence="5" key="1">
    <citation type="submission" date="2021-01" db="UniProtKB">
        <authorList>
            <consortium name="EnsemblMetazoa"/>
        </authorList>
    </citation>
    <scope>IDENTIFICATION</scope>
</reference>
<evidence type="ECO:0000259" key="4">
    <source>
        <dbReference type="Pfam" id="PF02036"/>
    </source>
</evidence>
<keyword evidence="3" id="KW-0560">Oxidoreductase</keyword>